<accession>A0A8H3BPY5</accession>
<feature type="region of interest" description="Disordered" evidence="1">
    <location>
        <begin position="180"/>
        <end position="209"/>
    </location>
</feature>
<feature type="compositionally biased region" description="Low complexity" evidence="1">
    <location>
        <begin position="180"/>
        <end position="195"/>
    </location>
</feature>
<dbReference type="AlphaFoldDB" id="A0A8H3BPY5"/>
<organism evidence="2 3">
    <name type="scientific">Rhizoctonia solani</name>
    <dbReference type="NCBI Taxonomy" id="456999"/>
    <lineage>
        <taxon>Eukaryota</taxon>
        <taxon>Fungi</taxon>
        <taxon>Dikarya</taxon>
        <taxon>Basidiomycota</taxon>
        <taxon>Agaricomycotina</taxon>
        <taxon>Agaricomycetes</taxon>
        <taxon>Cantharellales</taxon>
        <taxon>Ceratobasidiaceae</taxon>
        <taxon>Rhizoctonia</taxon>
    </lineage>
</organism>
<evidence type="ECO:0000313" key="2">
    <source>
        <dbReference type="EMBL" id="CAE6463128.1"/>
    </source>
</evidence>
<dbReference type="EMBL" id="CAJMWY010001272">
    <property type="protein sequence ID" value="CAE6463128.1"/>
    <property type="molecule type" value="Genomic_DNA"/>
</dbReference>
<comment type="caution">
    <text evidence="2">The sequence shown here is derived from an EMBL/GenBank/DDBJ whole genome shotgun (WGS) entry which is preliminary data.</text>
</comment>
<proteinExistence type="predicted"/>
<evidence type="ECO:0000313" key="3">
    <source>
        <dbReference type="Proteomes" id="UP000663861"/>
    </source>
</evidence>
<protein>
    <submittedName>
        <fullName evidence="2">Uncharacterized protein</fullName>
    </submittedName>
</protein>
<gene>
    <name evidence="2" type="ORF">RDB_LOCUS71273</name>
</gene>
<sequence length="318" mass="34997">MDQDEYETLLELTAQCQLMDLEELRAGIKGKARAGSPSSDLDLTYLAMEAEAKATLQYVQDRRIARGVEGATREDIDLINTIAEIERQEQADRQYALALSTNPDAAPPSPPAALAPSILAPRPNFSFGSAYRNGQQETPSILAPRPNFSFGSAYRNNQKESPSGSSSGSSWLWSASKASVSSPSSRSSQSSIYDSPKPQASTSTSKPTFVPSILRLPPGRYVFYLYLPSIVSSAEILQLRHTKRRVAVFMIAGALRNFLTRPPSTSRCSLQDAAANKYPSLKFDRFSRLNWSKNSRQSRKSSRRPTDYTAITLLAQDS</sequence>
<name>A0A8H3BPY5_9AGAM</name>
<dbReference type="Proteomes" id="UP000663861">
    <property type="component" value="Unassembled WGS sequence"/>
</dbReference>
<evidence type="ECO:0000256" key="1">
    <source>
        <dbReference type="SAM" id="MobiDB-lite"/>
    </source>
</evidence>
<reference evidence="2" key="1">
    <citation type="submission" date="2021-01" db="EMBL/GenBank/DDBJ databases">
        <authorList>
            <person name="Kaushik A."/>
        </authorList>
    </citation>
    <scope>NUCLEOTIDE SEQUENCE</scope>
    <source>
        <strain evidence="2">AG4-RS23</strain>
    </source>
</reference>
<feature type="compositionally biased region" description="Polar residues" evidence="1">
    <location>
        <begin position="198"/>
        <end position="207"/>
    </location>
</feature>